<gene>
    <name evidence="3" type="ORF">B8W72_16270</name>
</gene>
<proteinExistence type="predicted"/>
<accession>A0A1Y3KYG7</accession>
<organism evidence="3 4">
    <name type="scientific">Pseudomonas putida</name>
    <name type="common">Arthrobacter siderocapsulatus</name>
    <dbReference type="NCBI Taxonomy" id="303"/>
    <lineage>
        <taxon>Bacteria</taxon>
        <taxon>Pseudomonadati</taxon>
        <taxon>Pseudomonadota</taxon>
        <taxon>Gammaproteobacteria</taxon>
        <taxon>Pseudomonadales</taxon>
        <taxon>Pseudomonadaceae</taxon>
        <taxon>Pseudomonas</taxon>
    </lineage>
</organism>
<dbReference type="Proteomes" id="UP000196082">
    <property type="component" value="Unassembled WGS sequence"/>
</dbReference>
<protein>
    <recommendedName>
        <fullName evidence="2">HTH cro/C1-type domain-containing protein</fullName>
    </recommendedName>
</protein>
<evidence type="ECO:0000313" key="3">
    <source>
        <dbReference type="EMBL" id="OUM30958.1"/>
    </source>
</evidence>
<dbReference type="PROSITE" id="PS50943">
    <property type="entry name" value="HTH_CROC1"/>
    <property type="match status" value="1"/>
</dbReference>
<sequence>MDPRIQRLISHYGTQQKAALALGVDQTTISGWLRGKHSISPANALRVQVATRGAIQAAELCSVLADLSPTLEQTIQATSHQHSSPGVAVNPSSTGGAQ</sequence>
<dbReference type="SUPFAM" id="SSF47413">
    <property type="entry name" value="lambda repressor-like DNA-binding domains"/>
    <property type="match status" value="1"/>
</dbReference>
<reference evidence="3 4" key="1">
    <citation type="submission" date="2017-05" db="EMBL/GenBank/DDBJ databases">
        <title>Whole genome sequence of Pseudomonas putida isolate 1312 commercialized as a biostimulant.</title>
        <authorList>
            <person name="Crovadore J."/>
            <person name="Blanc P."/>
            <person name="Chablais R."/>
            <person name="Cochard B."/>
            <person name="Grizard D."/>
            <person name="Lefort F."/>
        </authorList>
    </citation>
    <scope>NUCLEOTIDE SEQUENCE [LARGE SCALE GENOMIC DNA]</scope>
    <source>
        <strain evidence="3 4">1312</strain>
    </source>
</reference>
<dbReference type="RefSeq" id="WP_086976770.1">
    <property type="nucleotide sequence ID" value="NZ_JANHKX010000038.1"/>
</dbReference>
<evidence type="ECO:0000313" key="4">
    <source>
        <dbReference type="Proteomes" id="UP000196082"/>
    </source>
</evidence>
<feature type="domain" description="HTH cro/C1-type" evidence="2">
    <location>
        <begin position="14"/>
        <end position="47"/>
    </location>
</feature>
<dbReference type="GO" id="GO:0003677">
    <property type="term" value="F:DNA binding"/>
    <property type="evidence" value="ECO:0007669"/>
    <property type="project" value="InterPro"/>
</dbReference>
<evidence type="ECO:0000259" key="2">
    <source>
        <dbReference type="PROSITE" id="PS50943"/>
    </source>
</evidence>
<feature type="region of interest" description="Disordered" evidence="1">
    <location>
        <begin position="75"/>
        <end position="98"/>
    </location>
</feature>
<dbReference type="EMBL" id="NFSB01000079">
    <property type="protein sequence ID" value="OUM30958.1"/>
    <property type="molecule type" value="Genomic_DNA"/>
</dbReference>
<dbReference type="Pfam" id="PF14549">
    <property type="entry name" value="P22_Cro"/>
    <property type="match status" value="1"/>
</dbReference>
<dbReference type="Gene3D" id="1.10.260.40">
    <property type="entry name" value="lambda repressor-like DNA-binding domains"/>
    <property type="match status" value="1"/>
</dbReference>
<evidence type="ECO:0000256" key="1">
    <source>
        <dbReference type="SAM" id="MobiDB-lite"/>
    </source>
</evidence>
<name>A0A1Y3KYG7_PSEPU</name>
<dbReference type="InterPro" id="IPR010982">
    <property type="entry name" value="Lambda_DNA-bd_dom_sf"/>
</dbReference>
<dbReference type="AlphaFoldDB" id="A0A1Y3KYG7"/>
<comment type="caution">
    <text evidence="3">The sequence shown here is derived from an EMBL/GenBank/DDBJ whole genome shotgun (WGS) entry which is preliminary data.</text>
</comment>
<dbReference type="CDD" id="cd00093">
    <property type="entry name" value="HTH_XRE"/>
    <property type="match status" value="1"/>
</dbReference>
<dbReference type="InterPro" id="IPR001387">
    <property type="entry name" value="Cro/C1-type_HTH"/>
</dbReference>